<keyword evidence="3" id="KW-1185">Reference proteome</keyword>
<feature type="compositionally biased region" description="Basic and acidic residues" evidence="1">
    <location>
        <begin position="255"/>
        <end position="274"/>
    </location>
</feature>
<organism evidence="2 3">
    <name type="scientific">Epichloe bromicola</name>
    <dbReference type="NCBI Taxonomy" id="79588"/>
    <lineage>
        <taxon>Eukaryota</taxon>
        <taxon>Fungi</taxon>
        <taxon>Dikarya</taxon>
        <taxon>Ascomycota</taxon>
        <taxon>Pezizomycotina</taxon>
        <taxon>Sordariomycetes</taxon>
        <taxon>Hypocreomycetidae</taxon>
        <taxon>Hypocreales</taxon>
        <taxon>Clavicipitaceae</taxon>
        <taxon>Epichloe</taxon>
    </lineage>
</organism>
<evidence type="ECO:0000313" key="2">
    <source>
        <dbReference type="EMBL" id="GAB0137403.1"/>
    </source>
</evidence>
<gene>
    <name evidence="2" type="primary">g5668</name>
    <name evidence="2" type="ORF">EsDP_00005668</name>
</gene>
<dbReference type="Proteomes" id="UP001562357">
    <property type="component" value="Unassembled WGS sequence"/>
</dbReference>
<sequence>MSRLASPAIGCHLRLVEVQVGNGVETYDATTFDQPLELSLEGQRSLGSELGILLLIISTGSKQMLSIRLNDLLSHPEGADDIISIDKQTYKLCVKLPTLDHVLRVWFRHSRDFLVSVCILRKAGFMIEEGLFSGTGEVQPISSLTPKPVKTVDLPRLSTITPLAALTEQARISNAQCSSSSKDAGTAGGNIFDEVLKCFSKTDKKLDPVIDEGSSEPARPERSTDLSLLNPYNVFAAGKEDVMNRPHISSPLRESSIHEQSKDRINSKVGKNSEAKPALQPPRRHHGYFTRSFSLAARRLGTDANGEEPARSSRGRGPNRRPAQTDRPRSPLNKVSSSFDSSPTVDFRSLMPHRRSLPFLEAKPRSPKRLKVDASSALVAPNTSLDASPGTGLPINRIPEMNLLLMQSSNLDELETKSSPIYEQYEQDAAKYCEDEKRAAFYLDLLKNMRIAFWLDKLQKASASEHEMWVDL</sequence>
<protein>
    <submittedName>
        <fullName evidence="2">Uncharacterized protein</fullName>
    </submittedName>
</protein>
<evidence type="ECO:0000313" key="3">
    <source>
        <dbReference type="Proteomes" id="UP001562357"/>
    </source>
</evidence>
<accession>A0ABQ0CVD7</accession>
<dbReference type="EMBL" id="BAAFGZ010000276">
    <property type="protein sequence ID" value="GAB0137403.1"/>
    <property type="molecule type" value="Genomic_DNA"/>
</dbReference>
<evidence type="ECO:0000256" key="1">
    <source>
        <dbReference type="SAM" id="MobiDB-lite"/>
    </source>
</evidence>
<comment type="caution">
    <text evidence="2">The sequence shown here is derived from an EMBL/GenBank/DDBJ whole genome shotgun (WGS) entry which is preliminary data.</text>
</comment>
<name>A0ABQ0CVD7_9HYPO</name>
<feature type="region of interest" description="Disordered" evidence="1">
    <location>
        <begin position="245"/>
        <end position="347"/>
    </location>
</feature>
<reference evidence="3" key="1">
    <citation type="submission" date="2024-06" db="EMBL/GenBank/DDBJ databases">
        <title>Draft Genome Sequences of Epichloe bromicola Strains Isolated from Elymus ciliaris.</title>
        <authorList>
            <consortium name="Epichloe bromicola genome sequencing consortium"/>
            <person name="Miura A."/>
            <person name="Imano S."/>
            <person name="Ashida A."/>
            <person name="Sato I."/>
            <person name="Chiba S."/>
            <person name="Tanaka A."/>
            <person name="Camagna M."/>
            <person name="Takemoto D."/>
        </authorList>
    </citation>
    <scope>NUCLEOTIDE SEQUENCE [LARGE SCALE GENOMIC DNA]</scope>
    <source>
        <strain evidence="3">DP</strain>
    </source>
</reference>
<feature type="compositionally biased region" description="Polar residues" evidence="1">
    <location>
        <begin position="333"/>
        <end position="344"/>
    </location>
</feature>
<proteinExistence type="predicted"/>